<sequence>MDKESIIKTAKDLYLEKGFSCSESILHALNDSGIEIPAPLVSSVSGLRAGIGGSGCICGALMAAVLASGYLYGQSEESRKNPGKLAASLHDKFKAKFKTTCCRALTGKYNFNSRERKEACASFIEFMISELADIIIRKKS</sequence>
<keyword evidence="1" id="KW-0812">Transmembrane</keyword>
<organism evidence="2 3">
    <name type="scientific">candidate division WOR-1 bacterium RIFOXYB2_FULL_37_13</name>
    <dbReference type="NCBI Taxonomy" id="1802579"/>
    <lineage>
        <taxon>Bacteria</taxon>
        <taxon>Bacillati</taxon>
        <taxon>Saganbacteria</taxon>
    </lineage>
</organism>
<evidence type="ECO:0000313" key="3">
    <source>
        <dbReference type="Proteomes" id="UP000178417"/>
    </source>
</evidence>
<dbReference type="STRING" id="1802579.A2310_00030"/>
<evidence type="ECO:0000256" key="1">
    <source>
        <dbReference type="SAM" id="Phobius"/>
    </source>
</evidence>
<dbReference type="SUPFAM" id="SSF48695">
    <property type="entry name" value="Multiheme cytochromes"/>
    <property type="match status" value="1"/>
</dbReference>
<protein>
    <recommendedName>
        <fullName evidence="4">C_GCAxxG_C_C family protein</fullName>
    </recommendedName>
</protein>
<feature type="transmembrane region" description="Helical" evidence="1">
    <location>
        <begin position="49"/>
        <end position="72"/>
    </location>
</feature>
<dbReference type="InterPro" id="IPR036280">
    <property type="entry name" value="Multihaem_cyt_sf"/>
</dbReference>
<comment type="caution">
    <text evidence="2">The sequence shown here is derived from an EMBL/GenBank/DDBJ whole genome shotgun (WGS) entry which is preliminary data.</text>
</comment>
<gene>
    <name evidence="2" type="ORF">A2310_00030</name>
</gene>
<dbReference type="Proteomes" id="UP000178417">
    <property type="component" value="Unassembled WGS sequence"/>
</dbReference>
<dbReference type="NCBIfam" id="TIGR01909">
    <property type="entry name" value="C_GCAxxG_C_C"/>
    <property type="match status" value="1"/>
</dbReference>
<dbReference type="EMBL" id="MEUB01000004">
    <property type="protein sequence ID" value="OGC25043.1"/>
    <property type="molecule type" value="Genomic_DNA"/>
</dbReference>
<accession>A0A1F4SZ01</accession>
<name>A0A1F4SZ01_UNCSA</name>
<dbReference type="Pfam" id="PF09719">
    <property type="entry name" value="C_GCAxxG_C_C"/>
    <property type="match status" value="1"/>
</dbReference>
<proteinExistence type="predicted"/>
<dbReference type="InterPro" id="IPR010181">
    <property type="entry name" value="CGCAxxGCC_motif"/>
</dbReference>
<reference evidence="2 3" key="1">
    <citation type="journal article" date="2016" name="Nat. Commun.">
        <title>Thousands of microbial genomes shed light on interconnected biogeochemical processes in an aquifer system.</title>
        <authorList>
            <person name="Anantharaman K."/>
            <person name="Brown C.T."/>
            <person name="Hug L.A."/>
            <person name="Sharon I."/>
            <person name="Castelle C.J."/>
            <person name="Probst A.J."/>
            <person name="Thomas B.C."/>
            <person name="Singh A."/>
            <person name="Wilkins M.J."/>
            <person name="Karaoz U."/>
            <person name="Brodie E.L."/>
            <person name="Williams K.H."/>
            <person name="Hubbard S.S."/>
            <person name="Banfield J.F."/>
        </authorList>
    </citation>
    <scope>NUCLEOTIDE SEQUENCE [LARGE SCALE GENOMIC DNA]</scope>
</reference>
<keyword evidence="1" id="KW-0472">Membrane</keyword>
<evidence type="ECO:0000313" key="2">
    <source>
        <dbReference type="EMBL" id="OGC25043.1"/>
    </source>
</evidence>
<keyword evidence="1" id="KW-1133">Transmembrane helix</keyword>
<dbReference type="AlphaFoldDB" id="A0A1F4SZ01"/>
<evidence type="ECO:0008006" key="4">
    <source>
        <dbReference type="Google" id="ProtNLM"/>
    </source>
</evidence>